<dbReference type="Gene3D" id="6.20.130.20">
    <property type="entry name" value="Mitochondrial ribosomal protein L55"/>
    <property type="match status" value="1"/>
</dbReference>
<dbReference type="GeneTree" id="ENSGT00940000169038"/>
<dbReference type="GO" id="GO:0006412">
    <property type="term" value="P:translation"/>
    <property type="evidence" value="ECO:0007669"/>
    <property type="project" value="TreeGrafter"/>
</dbReference>
<name>H2YZU3_CIOSA</name>
<dbReference type="STRING" id="51511.ENSCSAVP00000010855"/>
<dbReference type="Ensembl" id="ENSCSAVT00000010986.1">
    <property type="protein sequence ID" value="ENSCSAVP00000010855.1"/>
    <property type="gene ID" value="ENSCSAVG00000006361.1"/>
</dbReference>
<sequence length="125" mass="14524">MSVSLFTCSVVVRLKYLYIRPIANAAFVKLPIFDAKRNNSTRLNIVKQKRSTYPRMYKTTIVLTDGSTVSVRLANPRKIIKMPLDVLKLSETERKNVWLSRTKKVEKLDDDEVEDNFDPLKYLSK</sequence>
<reference evidence="1" key="3">
    <citation type="submission" date="2025-09" db="UniProtKB">
        <authorList>
            <consortium name="Ensembl"/>
        </authorList>
    </citation>
    <scope>IDENTIFICATION</scope>
</reference>
<accession>H2YZU3</accession>
<dbReference type="HOGENOM" id="CLU_139855_1_0_1"/>
<reference evidence="1" key="2">
    <citation type="submission" date="2025-08" db="UniProtKB">
        <authorList>
            <consortium name="Ensembl"/>
        </authorList>
    </citation>
    <scope>IDENTIFICATION</scope>
</reference>
<evidence type="ECO:0000313" key="2">
    <source>
        <dbReference type="Proteomes" id="UP000007875"/>
    </source>
</evidence>
<keyword evidence="2" id="KW-1185">Reference proteome</keyword>
<dbReference type="Proteomes" id="UP000007875">
    <property type="component" value="Unassembled WGS sequence"/>
</dbReference>
<dbReference type="eggNOG" id="KOG4616">
    <property type="taxonomic scope" value="Eukaryota"/>
</dbReference>
<evidence type="ECO:0008006" key="3">
    <source>
        <dbReference type="Google" id="ProtNLM"/>
    </source>
</evidence>
<dbReference type="PANTHER" id="PTHR34095:SF1">
    <property type="entry name" value="LARGE RIBOSOMAL SUBUNIT PROTEIN ML55"/>
    <property type="match status" value="1"/>
</dbReference>
<reference evidence="2" key="1">
    <citation type="submission" date="2003-08" db="EMBL/GenBank/DDBJ databases">
        <authorList>
            <person name="Birren B."/>
            <person name="Nusbaum C."/>
            <person name="Abebe A."/>
            <person name="Abouelleil A."/>
            <person name="Adekoya E."/>
            <person name="Ait-zahra M."/>
            <person name="Allen N."/>
            <person name="Allen T."/>
            <person name="An P."/>
            <person name="Anderson M."/>
            <person name="Anderson S."/>
            <person name="Arachchi H."/>
            <person name="Armbruster J."/>
            <person name="Bachantsang P."/>
            <person name="Baldwin J."/>
            <person name="Barry A."/>
            <person name="Bayul T."/>
            <person name="Blitshsteyn B."/>
            <person name="Bloom T."/>
            <person name="Blye J."/>
            <person name="Boguslavskiy L."/>
            <person name="Borowsky M."/>
            <person name="Boukhgalter B."/>
            <person name="Brunache A."/>
            <person name="Butler J."/>
            <person name="Calixte N."/>
            <person name="Calvo S."/>
            <person name="Camarata J."/>
            <person name="Campo K."/>
            <person name="Chang J."/>
            <person name="Cheshatsang Y."/>
            <person name="Citroen M."/>
            <person name="Collymore A."/>
            <person name="Considine T."/>
            <person name="Cook A."/>
            <person name="Cooke P."/>
            <person name="Corum B."/>
            <person name="Cuomo C."/>
            <person name="David R."/>
            <person name="Dawoe T."/>
            <person name="Degray S."/>
            <person name="Dodge S."/>
            <person name="Dooley K."/>
            <person name="Dorje P."/>
            <person name="Dorjee K."/>
            <person name="Dorris L."/>
            <person name="Duffey N."/>
            <person name="Dupes A."/>
            <person name="Elkins T."/>
            <person name="Engels R."/>
            <person name="Erickson J."/>
            <person name="Farina A."/>
            <person name="Faro S."/>
            <person name="Ferreira P."/>
            <person name="Fischer H."/>
            <person name="Fitzgerald M."/>
            <person name="Foley K."/>
            <person name="Gage D."/>
            <person name="Galagan J."/>
            <person name="Gearin G."/>
            <person name="Gnerre S."/>
            <person name="Gnirke A."/>
            <person name="Goyette A."/>
            <person name="Graham J."/>
            <person name="Grandbois E."/>
            <person name="Gyaltsen K."/>
            <person name="Hafez N."/>
            <person name="Hagopian D."/>
            <person name="Hagos B."/>
            <person name="Hall J."/>
            <person name="Hatcher B."/>
            <person name="Heller A."/>
            <person name="Higgins H."/>
            <person name="Honan T."/>
            <person name="Horn A."/>
            <person name="Houde N."/>
            <person name="Hughes L."/>
            <person name="Hulme W."/>
            <person name="Husby E."/>
            <person name="Iliev I."/>
            <person name="Jaffe D."/>
            <person name="Jones C."/>
            <person name="Kamal M."/>
            <person name="Kamat A."/>
            <person name="Kamvysselis M."/>
            <person name="Karlsson E."/>
            <person name="Kells C."/>
            <person name="Kieu A."/>
            <person name="Kisner P."/>
            <person name="Kodira C."/>
            <person name="Kulbokas E."/>
            <person name="Labutti K."/>
            <person name="Lama D."/>
            <person name="Landers T."/>
            <person name="Leger J."/>
            <person name="Levine S."/>
            <person name="Lewis D."/>
            <person name="Lewis T."/>
            <person name="Lindblad-toh K."/>
            <person name="Liu X."/>
            <person name="Lokyitsang T."/>
            <person name="Lokyitsang Y."/>
            <person name="Lucien O."/>
            <person name="Lui A."/>
            <person name="Ma L.J."/>
            <person name="Mabbitt R."/>
            <person name="Macdonald J."/>
            <person name="Maclean C."/>
            <person name="Major J."/>
            <person name="Manning J."/>
            <person name="Marabella R."/>
            <person name="Maru K."/>
            <person name="Matthews C."/>
            <person name="Mauceli E."/>
            <person name="Mccarthy M."/>
            <person name="Mcdonough S."/>
            <person name="Mcghee T."/>
            <person name="Meldrim J."/>
            <person name="Meneus L."/>
            <person name="Mesirov J."/>
            <person name="Mihalev A."/>
            <person name="Mihova T."/>
            <person name="Mikkelsen T."/>
            <person name="Mlenga V."/>
            <person name="Moru K."/>
            <person name="Mozes J."/>
            <person name="Mulrain L."/>
            <person name="Munson G."/>
            <person name="Naylor J."/>
            <person name="Newes C."/>
            <person name="Nguyen C."/>
            <person name="Nguyen N."/>
            <person name="Nguyen T."/>
            <person name="Nicol R."/>
            <person name="Nielsen C."/>
            <person name="Nizzari M."/>
            <person name="Norbu C."/>
            <person name="Norbu N."/>
            <person name="O'donnell P."/>
            <person name="Okoawo O."/>
            <person name="O'leary S."/>
            <person name="Omotosho B."/>
            <person name="O'neill K."/>
            <person name="Osman S."/>
            <person name="Parker S."/>
            <person name="Perrin D."/>
            <person name="Phunkhang P."/>
            <person name="Piqani B."/>
            <person name="Purcell S."/>
            <person name="Rachupka T."/>
            <person name="Ramasamy U."/>
            <person name="Rameau R."/>
            <person name="Ray V."/>
            <person name="Raymond C."/>
            <person name="Retta R."/>
            <person name="Richardson S."/>
            <person name="Rise C."/>
            <person name="Rodriguez J."/>
            <person name="Rogers J."/>
            <person name="Rogov P."/>
            <person name="Rutman M."/>
            <person name="Schupbach R."/>
            <person name="Seaman C."/>
            <person name="Settipalli S."/>
            <person name="Sharpe T."/>
            <person name="Sheridan J."/>
            <person name="Sherpa N."/>
            <person name="Shi J."/>
            <person name="Smirnov S."/>
            <person name="Smith C."/>
            <person name="Sougnez C."/>
            <person name="Spencer B."/>
            <person name="Stalker J."/>
            <person name="Stange-thomann N."/>
            <person name="Stavropoulos S."/>
            <person name="Stetson K."/>
            <person name="Stone C."/>
            <person name="Stone S."/>
            <person name="Stubbs M."/>
            <person name="Talamas J."/>
            <person name="Tchuinga P."/>
            <person name="Tenzing P."/>
            <person name="Tesfaye S."/>
            <person name="Theodore J."/>
            <person name="Thoulutsang Y."/>
            <person name="Topham K."/>
            <person name="Towey S."/>
            <person name="Tsamla T."/>
            <person name="Tsomo N."/>
            <person name="Vallee D."/>
            <person name="Vassiliev H."/>
            <person name="Venkataraman V."/>
            <person name="Vinson J."/>
            <person name="Vo A."/>
            <person name="Wade C."/>
            <person name="Wang S."/>
            <person name="Wangchuk T."/>
            <person name="Wangdi T."/>
            <person name="Whittaker C."/>
            <person name="Wilkinson J."/>
            <person name="Wu Y."/>
            <person name="Wyman D."/>
            <person name="Yadav S."/>
            <person name="Yang S."/>
            <person name="Yang X."/>
            <person name="Yeager S."/>
            <person name="Yee E."/>
            <person name="Young G."/>
            <person name="Zainoun J."/>
            <person name="Zembeck L."/>
            <person name="Zimmer A."/>
            <person name="Zody M."/>
            <person name="Lander E."/>
        </authorList>
    </citation>
    <scope>NUCLEOTIDE SEQUENCE [LARGE SCALE GENOMIC DNA]</scope>
</reference>
<dbReference type="Pfam" id="PF09776">
    <property type="entry name" value="Mitoc_L55"/>
    <property type="match status" value="1"/>
</dbReference>
<dbReference type="GO" id="GO:0005762">
    <property type="term" value="C:mitochondrial large ribosomal subunit"/>
    <property type="evidence" value="ECO:0007669"/>
    <property type="project" value="InterPro"/>
</dbReference>
<dbReference type="InterPro" id="IPR018615">
    <property type="entry name" value="Ribosomal_mL55"/>
</dbReference>
<dbReference type="PANTHER" id="PTHR34095">
    <property type="entry name" value="39S RIBOSOMAL PROTEIN L55, MITOCHONDRIAL"/>
    <property type="match status" value="1"/>
</dbReference>
<dbReference type="InParanoid" id="H2YZU3"/>
<dbReference type="OMA" id="SYHEPRR"/>
<protein>
    <recommendedName>
        <fullName evidence="3">39S ribosomal protein L55, mitochondrial</fullName>
    </recommendedName>
</protein>
<dbReference type="AlphaFoldDB" id="H2YZU3"/>
<proteinExistence type="predicted"/>
<dbReference type="FunCoup" id="H2YZU3">
    <property type="interactions" value="204"/>
</dbReference>
<dbReference type="InterPro" id="IPR044884">
    <property type="entry name" value="Ribosomal_mL55_sf"/>
</dbReference>
<dbReference type="GO" id="GO:0003735">
    <property type="term" value="F:structural constituent of ribosome"/>
    <property type="evidence" value="ECO:0007669"/>
    <property type="project" value="InterPro"/>
</dbReference>
<evidence type="ECO:0000313" key="1">
    <source>
        <dbReference type="Ensembl" id="ENSCSAVP00000010855.1"/>
    </source>
</evidence>
<organism evidence="1 2">
    <name type="scientific">Ciona savignyi</name>
    <name type="common">Pacific transparent sea squirt</name>
    <dbReference type="NCBI Taxonomy" id="51511"/>
    <lineage>
        <taxon>Eukaryota</taxon>
        <taxon>Metazoa</taxon>
        <taxon>Chordata</taxon>
        <taxon>Tunicata</taxon>
        <taxon>Ascidiacea</taxon>
        <taxon>Phlebobranchia</taxon>
        <taxon>Cionidae</taxon>
        <taxon>Ciona</taxon>
    </lineage>
</organism>